<evidence type="ECO:0000313" key="1">
    <source>
        <dbReference type="EMBL" id="AJB41383.1"/>
    </source>
</evidence>
<dbReference type="GeneID" id="25405767"/>
<dbReference type="EMBL" id="CP007493">
    <property type="protein sequence ID" value="AJB41383.1"/>
    <property type="molecule type" value="Genomic_DNA"/>
</dbReference>
<dbReference type="RefSeq" id="WP_052886492.1">
    <property type="nucleotide sequence ID" value="NZ_CP007493.1"/>
</dbReference>
<evidence type="ECO:0000313" key="2">
    <source>
        <dbReference type="Proteomes" id="UP000266720"/>
    </source>
</evidence>
<name>A0A3G1A5T5_9CREN</name>
<dbReference type="Proteomes" id="UP000266720">
    <property type="component" value="Chromosome"/>
</dbReference>
<proteinExistence type="predicted"/>
<dbReference type="STRING" id="697581.TCARB_0309"/>
<dbReference type="Gene3D" id="2.60.40.1190">
    <property type="match status" value="2"/>
</dbReference>
<gene>
    <name evidence="1" type="ORF">TCARB_0309</name>
</gene>
<dbReference type="AlphaFoldDB" id="A0A3G1A5T5"/>
<protein>
    <submittedName>
        <fullName evidence="1">Uncharacterized protein</fullName>
    </submittedName>
</protein>
<dbReference type="KEGG" id="tcb:TCARB_0309"/>
<reference evidence="2" key="1">
    <citation type="book" date="2010" name="EXTREMOPHILES" publisher="0:0-0">
        <title>Complete genome sequences of ten hyperthermophilic archaea reveal their metabolic capabilities and possible ecological roles.</title>
        <editorList>
            <person name="?"/>
        </editorList>
        <authorList>
            <person name="Ravin N.V."/>
            <person name="Mardanov A.V."/>
            <person name="Bonch-Osmolovskaya E.A."/>
            <person name="Skryabin K.G."/>
        </authorList>
    </citation>
    <scope>NUCLEOTIDE SEQUENCE [LARGE SCALE GENOMIC DNA]</scope>
    <source>
        <strain evidence="2">1505</strain>
    </source>
</reference>
<organism evidence="1 2">
    <name type="scientific">Thermofilum adornatum 1505</name>
    <dbReference type="NCBI Taxonomy" id="697581"/>
    <lineage>
        <taxon>Archaea</taxon>
        <taxon>Thermoproteota</taxon>
        <taxon>Thermoprotei</taxon>
        <taxon>Thermofilales</taxon>
        <taxon>Thermofilaceae</taxon>
        <taxon>Thermofilum</taxon>
    </lineage>
</organism>
<sequence>MTNSKVFLLAFIALLAFTASLVYAAPSLRQWTGTAPSMPLKVVVSNGELIVTDLSNDQYKYYSPQYNWPIPSDLDILEARVYSDGQNIYVRYKFQTLKSKYSPYVMLVMDFTPDNDMDGFDNWLPDWSDTNLPWKWDAIIGVNLGKKDSQPFVFYRSWNPQFVGSLAVDQDNAVIEAMVPLSALPDFPRNGKIRMVIVVFANDYGGIWDPGKKKNYDPEIGIVINEETFYACNVYDIAGQAPTNMEVYGNWKDGVQEVAVYYTVSTSNGVFTSVADYGRKVSYERSLAKMKLIYPPLPGQLRNWAGTPPLTSPGSTVVSNEAIITDPSNDQYKYYRPDWNWPITSDLDVLETRLYSDGQYLYIRVKLSTLKNKYSPYIMIPIDYTPDNPSDGFDNWLPGFSDTNLPWKWDVIIGINFGKSETQPFVFNHAWDPTFTGQLAVNQTQGVIEAKIPLSSLPGFPTNGKIKYTVIIFANSFGGVWDPGQNNAVDPSTGKTISEDDYASDVYDIAGQAPTSAEVYGGWGNGSQTVKTAFTAQLTNGLFVGITSA</sequence>
<accession>A0A3G1A5T5</accession>